<feature type="transmembrane region" description="Helical" evidence="7">
    <location>
        <begin position="13"/>
        <end position="32"/>
    </location>
</feature>
<gene>
    <name evidence="7" type="primary">lgt</name>
    <name evidence="8" type="ORF">NBH00_21875</name>
</gene>
<evidence type="ECO:0000256" key="3">
    <source>
        <dbReference type="ARBA" id="ARBA00022679"/>
    </source>
</evidence>
<dbReference type="PANTHER" id="PTHR30589">
    <property type="entry name" value="PROLIPOPROTEIN DIACYLGLYCERYL TRANSFERASE"/>
    <property type="match status" value="1"/>
</dbReference>
<evidence type="ECO:0000256" key="6">
    <source>
        <dbReference type="ARBA" id="ARBA00023136"/>
    </source>
</evidence>
<feature type="transmembrane region" description="Helical" evidence="7">
    <location>
        <begin position="109"/>
        <end position="133"/>
    </location>
</feature>
<sequence length="257" mass="27087">MRPILFHLGSFPVHSYGVLVAAAAGLGGYVLLLELQRRCGRGDAAFALALAALIGGFLGARAYFLIEHAGQIGILDSLSSAGFTWYGGVIGGAAAVLIVARGRGIPTPALLGAAGPALALGYGVGRIACQLAGDGTYGTPSNLPWAMSYPHGEVPTSMRVHPTPVYETLASLLIFALLWRLRRRMPPVQLFGLYLVLAGIERFLIEFIRRNEHVFLGLSQPQLFAAALALIGAALLGSGVPLARRLAPRITQPLVSR</sequence>
<dbReference type="RefSeq" id="WP_254570691.1">
    <property type="nucleotide sequence ID" value="NZ_CP098502.1"/>
</dbReference>
<keyword evidence="4 7" id="KW-0812">Transmembrane</keyword>
<keyword evidence="9" id="KW-1185">Reference proteome</keyword>
<feature type="binding site" evidence="7">
    <location>
        <position position="126"/>
    </location>
    <ligand>
        <name>a 1,2-diacyl-sn-glycero-3-phospho-(1'-sn-glycerol)</name>
        <dbReference type="ChEBI" id="CHEBI:64716"/>
    </ligand>
</feature>
<comment type="catalytic activity">
    <reaction evidence="7">
        <text>L-cysteinyl-[prolipoprotein] + a 1,2-diacyl-sn-glycero-3-phospho-(1'-sn-glycerol) = an S-1,2-diacyl-sn-glyceryl-L-cysteinyl-[prolipoprotein] + sn-glycerol 1-phosphate + H(+)</text>
        <dbReference type="Rhea" id="RHEA:56712"/>
        <dbReference type="Rhea" id="RHEA-COMP:14679"/>
        <dbReference type="Rhea" id="RHEA-COMP:14680"/>
        <dbReference type="ChEBI" id="CHEBI:15378"/>
        <dbReference type="ChEBI" id="CHEBI:29950"/>
        <dbReference type="ChEBI" id="CHEBI:57685"/>
        <dbReference type="ChEBI" id="CHEBI:64716"/>
        <dbReference type="ChEBI" id="CHEBI:140658"/>
        <dbReference type="EC" id="2.5.1.145"/>
    </reaction>
</comment>
<feature type="transmembrane region" description="Helical" evidence="7">
    <location>
        <begin position="83"/>
        <end position="102"/>
    </location>
</feature>
<comment type="function">
    <text evidence="7">Catalyzes the transfer of the diacylglyceryl group from phosphatidylglycerol to the sulfhydryl group of the N-terminal cysteine of a prolipoprotein, the first step in the formation of mature lipoproteins.</text>
</comment>
<evidence type="ECO:0000256" key="2">
    <source>
        <dbReference type="ARBA" id="ARBA00022475"/>
    </source>
</evidence>
<dbReference type="Proteomes" id="UP001056035">
    <property type="component" value="Chromosome"/>
</dbReference>
<evidence type="ECO:0000256" key="5">
    <source>
        <dbReference type="ARBA" id="ARBA00022989"/>
    </source>
</evidence>
<comment type="pathway">
    <text evidence="7">Protein modification; lipoprotein biosynthesis (diacylglyceryl transfer).</text>
</comment>
<dbReference type="HAMAP" id="MF_01147">
    <property type="entry name" value="Lgt"/>
    <property type="match status" value="1"/>
</dbReference>
<keyword evidence="5 7" id="KW-1133">Transmembrane helix</keyword>
<dbReference type="EC" id="2.5.1.145" evidence="7"/>
<comment type="similarity">
    <text evidence="1 7">Belongs to the Lgt family.</text>
</comment>
<keyword evidence="3 7" id="KW-0808">Transferase</keyword>
<protein>
    <recommendedName>
        <fullName evidence="7">Phosphatidylglycerol--prolipoprotein diacylglyceryl transferase</fullName>
        <ecNumber evidence="7">2.5.1.145</ecNumber>
    </recommendedName>
</protein>
<keyword evidence="6 7" id="KW-0472">Membrane</keyword>
<feature type="transmembrane region" description="Helical" evidence="7">
    <location>
        <begin position="44"/>
        <end position="63"/>
    </location>
</feature>
<feature type="transmembrane region" description="Helical" evidence="7">
    <location>
        <begin position="188"/>
        <end position="205"/>
    </location>
</feature>
<evidence type="ECO:0000313" key="8">
    <source>
        <dbReference type="EMBL" id="UTI63977.1"/>
    </source>
</evidence>
<dbReference type="InterPro" id="IPR001640">
    <property type="entry name" value="Lgt"/>
</dbReference>
<feature type="transmembrane region" description="Helical" evidence="7">
    <location>
        <begin position="225"/>
        <end position="243"/>
    </location>
</feature>
<proteinExistence type="inferred from homology"/>
<comment type="subcellular location">
    <subcellularLocation>
        <location evidence="7">Cell membrane</location>
        <topology evidence="7">Multi-pass membrane protein</topology>
    </subcellularLocation>
</comment>
<evidence type="ECO:0000256" key="1">
    <source>
        <dbReference type="ARBA" id="ARBA00007150"/>
    </source>
</evidence>
<feature type="transmembrane region" description="Helical" evidence="7">
    <location>
        <begin position="164"/>
        <end position="181"/>
    </location>
</feature>
<accession>A0ABY5DT25</accession>
<dbReference type="Pfam" id="PF01790">
    <property type="entry name" value="LGT"/>
    <property type="match status" value="1"/>
</dbReference>
<evidence type="ECO:0000313" key="9">
    <source>
        <dbReference type="Proteomes" id="UP001056035"/>
    </source>
</evidence>
<evidence type="ECO:0000256" key="7">
    <source>
        <dbReference type="HAMAP-Rule" id="MF_01147"/>
    </source>
</evidence>
<reference evidence="8 9" key="1">
    <citation type="submission" date="2022-06" db="EMBL/GenBank/DDBJ databases">
        <title>Paraconexibacter antarcticus.</title>
        <authorList>
            <person name="Kim C.S."/>
        </authorList>
    </citation>
    <scope>NUCLEOTIDE SEQUENCE [LARGE SCALE GENOMIC DNA]</scope>
    <source>
        <strain evidence="8 9">02-257</strain>
    </source>
</reference>
<dbReference type="GO" id="GO:0016740">
    <property type="term" value="F:transferase activity"/>
    <property type="evidence" value="ECO:0007669"/>
    <property type="project" value="UniProtKB-KW"/>
</dbReference>
<dbReference type="PANTHER" id="PTHR30589:SF0">
    <property type="entry name" value="PHOSPHATIDYLGLYCEROL--PROLIPOPROTEIN DIACYLGLYCERYL TRANSFERASE"/>
    <property type="match status" value="1"/>
</dbReference>
<dbReference type="EMBL" id="CP098502">
    <property type="protein sequence ID" value="UTI63977.1"/>
    <property type="molecule type" value="Genomic_DNA"/>
</dbReference>
<organism evidence="8 9">
    <name type="scientific">Paraconexibacter antarcticus</name>
    <dbReference type="NCBI Taxonomy" id="2949664"/>
    <lineage>
        <taxon>Bacteria</taxon>
        <taxon>Bacillati</taxon>
        <taxon>Actinomycetota</taxon>
        <taxon>Thermoleophilia</taxon>
        <taxon>Solirubrobacterales</taxon>
        <taxon>Paraconexibacteraceae</taxon>
        <taxon>Paraconexibacter</taxon>
    </lineage>
</organism>
<name>A0ABY5DT25_9ACTN</name>
<evidence type="ECO:0000256" key="4">
    <source>
        <dbReference type="ARBA" id="ARBA00022692"/>
    </source>
</evidence>
<keyword evidence="2 7" id="KW-1003">Cell membrane</keyword>